<proteinExistence type="predicted"/>
<feature type="transmembrane region" description="Helical" evidence="6">
    <location>
        <begin position="162"/>
        <end position="185"/>
    </location>
</feature>
<feature type="region of interest" description="Disordered" evidence="5">
    <location>
        <begin position="190"/>
        <end position="222"/>
    </location>
</feature>
<keyword evidence="8" id="KW-1185">Reference proteome</keyword>
<dbReference type="EMBL" id="JAPQKO010000003">
    <property type="protein sequence ID" value="KAJ5172831.1"/>
    <property type="molecule type" value="Genomic_DNA"/>
</dbReference>
<evidence type="ECO:0000256" key="4">
    <source>
        <dbReference type="ARBA" id="ARBA00023136"/>
    </source>
</evidence>
<dbReference type="OrthoDB" id="4779287at2759"/>
<comment type="subcellular location">
    <subcellularLocation>
        <location evidence="1">Membrane</location>
        <topology evidence="1">Single-pass membrane protein</topology>
    </subcellularLocation>
</comment>
<feature type="compositionally biased region" description="Basic and acidic residues" evidence="5">
    <location>
        <begin position="298"/>
        <end position="309"/>
    </location>
</feature>
<protein>
    <submittedName>
        <fullName evidence="7">Uncharacterized protein</fullName>
    </submittedName>
</protein>
<evidence type="ECO:0000313" key="7">
    <source>
        <dbReference type="EMBL" id="KAJ5172831.1"/>
    </source>
</evidence>
<accession>A0A9W9ICF3</accession>
<evidence type="ECO:0000256" key="2">
    <source>
        <dbReference type="ARBA" id="ARBA00022692"/>
    </source>
</evidence>
<keyword evidence="2 6" id="KW-0812">Transmembrane</keyword>
<keyword evidence="3 6" id="KW-1133">Transmembrane helix</keyword>
<dbReference type="GO" id="GO:0016020">
    <property type="term" value="C:membrane"/>
    <property type="evidence" value="ECO:0007669"/>
    <property type="project" value="UniProtKB-SubCell"/>
</dbReference>
<evidence type="ECO:0000256" key="5">
    <source>
        <dbReference type="SAM" id="MobiDB-lite"/>
    </source>
</evidence>
<gene>
    <name evidence="7" type="ORF">N7492_005424</name>
</gene>
<evidence type="ECO:0000313" key="8">
    <source>
        <dbReference type="Proteomes" id="UP001146351"/>
    </source>
</evidence>
<feature type="region of interest" description="Disordered" evidence="5">
    <location>
        <begin position="136"/>
        <end position="156"/>
    </location>
</feature>
<dbReference type="PANTHER" id="PTHR15549">
    <property type="entry name" value="PAIRED IMMUNOGLOBULIN-LIKE TYPE 2 RECEPTOR"/>
    <property type="match status" value="1"/>
</dbReference>
<keyword evidence="4 6" id="KW-0472">Membrane</keyword>
<reference evidence="7" key="2">
    <citation type="journal article" date="2023" name="IMA Fungus">
        <title>Comparative genomic study of the Penicillium genus elucidates a diverse pangenome and 15 lateral gene transfer events.</title>
        <authorList>
            <person name="Petersen C."/>
            <person name="Sorensen T."/>
            <person name="Nielsen M.R."/>
            <person name="Sondergaard T.E."/>
            <person name="Sorensen J.L."/>
            <person name="Fitzpatrick D.A."/>
            <person name="Frisvad J.C."/>
            <person name="Nielsen K.L."/>
        </authorList>
    </citation>
    <scope>NUCLEOTIDE SEQUENCE</scope>
    <source>
        <strain evidence="7">IBT 21917</strain>
    </source>
</reference>
<comment type="caution">
    <text evidence="7">The sequence shown here is derived from an EMBL/GenBank/DDBJ whole genome shotgun (WGS) entry which is preliminary data.</text>
</comment>
<feature type="region of interest" description="Disordered" evidence="5">
    <location>
        <begin position="251"/>
        <end position="309"/>
    </location>
</feature>
<feature type="compositionally biased region" description="Pro residues" evidence="5">
    <location>
        <begin position="194"/>
        <end position="206"/>
    </location>
</feature>
<evidence type="ECO:0000256" key="1">
    <source>
        <dbReference type="ARBA" id="ARBA00004167"/>
    </source>
</evidence>
<evidence type="ECO:0000256" key="3">
    <source>
        <dbReference type="ARBA" id="ARBA00022989"/>
    </source>
</evidence>
<feature type="compositionally biased region" description="Polar residues" evidence="5">
    <location>
        <begin position="274"/>
        <end position="285"/>
    </location>
</feature>
<name>A0A9W9ICF3_9EURO</name>
<sequence length="309" mass="33138">MSFNTPGYAIRRNSSCGDEEVKCHKTWENDLAITMACCPKDSHCNNSGQPNTICCPNGLNCTQEIESKRPTCADQRWDLYDKDGEFCCEKDQWGYFIDNSIWVGCYTNSGDVNGKYIGLPVISTGSASTATAKSSSAASTATSTSSAAAGASTGGSSTNTGAIAGGVVGGVVGAAAILVALFFLLRSRKRKDQPPSPPQQDTPPPVISKNSQPRELEGQTHSKPAVEAVLEYPPQPEYPAYNMPAYDYYSQSHQVSSSDYSQPPHSLQGFAPSQPHTHSSPSEYATAQPYLAQQLHELPTDRNSHVDSK</sequence>
<dbReference type="InterPro" id="IPR051694">
    <property type="entry name" value="Immunoregulatory_rcpt-like"/>
</dbReference>
<feature type="compositionally biased region" description="Low complexity" evidence="5">
    <location>
        <begin position="251"/>
        <end position="262"/>
    </location>
</feature>
<dbReference type="AlphaFoldDB" id="A0A9W9ICF3"/>
<dbReference type="Proteomes" id="UP001146351">
    <property type="component" value="Unassembled WGS sequence"/>
</dbReference>
<organism evidence="7 8">
    <name type="scientific">Penicillium capsulatum</name>
    <dbReference type="NCBI Taxonomy" id="69766"/>
    <lineage>
        <taxon>Eukaryota</taxon>
        <taxon>Fungi</taxon>
        <taxon>Dikarya</taxon>
        <taxon>Ascomycota</taxon>
        <taxon>Pezizomycotina</taxon>
        <taxon>Eurotiomycetes</taxon>
        <taxon>Eurotiomycetidae</taxon>
        <taxon>Eurotiales</taxon>
        <taxon>Aspergillaceae</taxon>
        <taxon>Penicillium</taxon>
    </lineage>
</organism>
<dbReference type="GO" id="GO:0071944">
    <property type="term" value="C:cell periphery"/>
    <property type="evidence" value="ECO:0007669"/>
    <property type="project" value="UniProtKB-ARBA"/>
</dbReference>
<dbReference type="PANTHER" id="PTHR15549:SF27">
    <property type="entry name" value="CHITIN-BINDING TYPE-1 DOMAIN-CONTAINING PROTEIN"/>
    <property type="match status" value="1"/>
</dbReference>
<evidence type="ECO:0000256" key="6">
    <source>
        <dbReference type="SAM" id="Phobius"/>
    </source>
</evidence>
<reference evidence="7" key="1">
    <citation type="submission" date="2022-11" db="EMBL/GenBank/DDBJ databases">
        <authorList>
            <person name="Petersen C."/>
        </authorList>
    </citation>
    <scope>NUCLEOTIDE SEQUENCE</scope>
    <source>
        <strain evidence="7">IBT 21917</strain>
    </source>
</reference>